<dbReference type="InParanoid" id="I4Y7L5"/>
<protein>
    <submittedName>
        <fullName evidence="1">Uncharacterized protein</fullName>
    </submittedName>
</protein>
<dbReference type="Proteomes" id="UP000005242">
    <property type="component" value="Unassembled WGS sequence"/>
</dbReference>
<evidence type="ECO:0000313" key="1">
    <source>
        <dbReference type="EMBL" id="EIM19957.1"/>
    </source>
</evidence>
<sequence>MLVLKLQDIYSGILVIALLTLAQITYAFHVTSSNGLSSPPKANVGDTYSSFGSEATNGISDKKMWPGALNALPMTNGTRTSVDKRANQRPAAFVSWVRTSTDLTFSVVYAVSAPCVKNVWSLADVYYNTGLPGNAILNWFEESLTAGEGSDSWLNPVTWPDVLQGETADAINYYSIHEDGNVIMSVSKVTIEVNDNTWFDPEGIGSFIWSVAESMGLGTNVYSNWVPTNEEQAPPGGWRREEGDNEQDYHSIAYLYAANDNVSSEELEFVFKAIGDNEVSDIVDEMQHNKSSIKRASTYNCQSLDGRQCYSGITPYVSTHHQSTCYGYHEGFYP</sequence>
<dbReference type="GeneID" id="18474433"/>
<dbReference type="HOGENOM" id="CLU_832102_0_0_1"/>
<evidence type="ECO:0000313" key="2">
    <source>
        <dbReference type="Proteomes" id="UP000005242"/>
    </source>
</evidence>
<dbReference type="RefSeq" id="XP_006960095.1">
    <property type="nucleotide sequence ID" value="XM_006960033.1"/>
</dbReference>
<reference evidence="1 2" key="1">
    <citation type="journal article" date="2012" name="Fungal Genet. Biol.">
        <title>The genome of the xerotolerant mold Wallemia sebi reveals adaptations to osmotic stress and suggests cryptic sexual reproduction.</title>
        <authorList>
            <person name="Padamsee M."/>
            <person name="Kumar T.K.A."/>
            <person name="Riley R."/>
            <person name="Binder M."/>
            <person name="Boyd A."/>
            <person name="Calvo A.M."/>
            <person name="Furukawa K."/>
            <person name="Hesse C."/>
            <person name="Hohmann S."/>
            <person name="James T.Y."/>
            <person name="LaButti K."/>
            <person name="Lapidus A."/>
            <person name="Lindquist E."/>
            <person name="Lucas S."/>
            <person name="Miller K."/>
            <person name="Shantappa S."/>
            <person name="Grigoriev I.V."/>
            <person name="Hibbett D.S."/>
            <person name="McLaughlin D.J."/>
            <person name="Spatafora J.W."/>
            <person name="Aime M.C."/>
        </authorList>
    </citation>
    <scope>NUCLEOTIDE SEQUENCE [LARGE SCALE GENOMIC DNA]</scope>
    <source>
        <strain evidence="2">ATCC MYA-4683 / CBS 633.66</strain>
    </source>
</reference>
<gene>
    <name evidence="1" type="ORF">WALSEDRAFT_61274</name>
</gene>
<name>I4Y7L5_WALMC</name>
<dbReference type="EMBL" id="JH668244">
    <property type="protein sequence ID" value="EIM19957.1"/>
    <property type="molecule type" value="Genomic_DNA"/>
</dbReference>
<accession>I4Y7L5</accession>
<proteinExistence type="predicted"/>
<keyword evidence="2" id="KW-1185">Reference proteome</keyword>
<dbReference type="AlphaFoldDB" id="I4Y7L5"/>
<organism evidence="1 2">
    <name type="scientific">Wallemia mellicola (strain ATCC MYA-4683 / CBS 633.66)</name>
    <name type="common">Wallemia sebi (CBS 633.66)</name>
    <dbReference type="NCBI Taxonomy" id="671144"/>
    <lineage>
        <taxon>Eukaryota</taxon>
        <taxon>Fungi</taxon>
        <taxon>Dikarya</taxon>
        <taxon>Basidiomycota</taxon>
        <taxon>Wallemiomycotina</taxon>
        <taxon>Wallemiomycetes</taxon>
        <taxon>Wallemiales</taxon>
        <taxon>Wallemiaceae</taxon>
        <taxon>Wallemia</taxon>
    </lineage>
</organism>
<dbReference type="KEGG" id="wse:WALSEDRAFT_61274"/>